<reference evidence="4 5" key="1">
    <citation type="submission" date="2018-09" db="EMBL/GenBank/DDBJ databases">
        <title>Genomic investigation of the strawberry pathogen Phytophthora fragariae indicates pathogenicity is determined by transcriptional variation in three key races.</title>
        <authorList>
            <person name="Adams T.M."/>
            <person name="Armitage A.D."/>
            <person name="Sobczyk M.K."/>
            <person name="Bates H.J."/>
            <person name="Dunwell J.M."/>
            <person name="Nellist C.F."/>
            <person name="Harrison R.J."/>
        </authorList>
    </citation>
    <scope>NUCLEOTIDE SEQUENCE [LARGE SCALE GENOMIC DNA]</scope>
    <source>
        <strain evidence="2 4">SCRP249</strain>
        <strain evidence="3 5">SCRP324</strain>
    </source>
</reference>
<feature type="region of interest" description="Disordered" evidence="1">
    <location>
        <begin position="1"/>
        <end position="20"/>
    </location>
</feature>
<gene>
    <name evidence="2" type="ORF">PR001_g17819</name>
    <name evidence="3" type="ORF">PR002_g5732</name>
</gene>
<dbReference type="EMBL" id="QXFV01001515">
    <property type="protein sequence ID" value="KAE9004046.1"/>
    <property type="molecule type" value="Genomic_DNA"/>
</dbReference>
<proteinExistence type="predicted"/>
<name>A0A6A3K9C8_9STRA</name>
<feature type="compositionally biased region" description="Acidic residues" evidence="1">
    <location>
        <begin position="63"/>
        <end position="74"/>
    </location>
</feature>
<evidence type="ECO:0000256" key="1">
    <source>
        <dbReference type="SAM" id="MobiDB-lite"/>
    </source>
</evidence>
<dbReference type="AlphaFoldDB" id="A0A6A3K9C8"/>
<dbReference type="Proteomes" id="UP000435112">
    <property type="component" value="Unassembled WGS sequence"/>
</dbReference>
<dbReference type="Proteomes" id="UP000429607">
    <property type="component" value="Unassembled WGS sequence"/>
</dbReference>
<sequence length="107" mass="11992">MPRSTSTTLSRSTASRAAANIRSARPSVGFTRQGILDNFAGLEELEEERRAKRAGYATASDAELSDSDDEEEDTPSPIPRRVRQHTWSGTHHEVDELFYKSNQRLVD</sequence>
<evidence type="ECO:0000313" key="5">
    <source>
        <dbReference type="Proteomes" id="UP000435112"/>
    </source>
</evidence>
<evidence type="ECO:0000313" key="2">
    <source>
        <dbReference type="EMBL" id="KAE9004046.1"/>
    </source>
</evidence>
<feature type="region of interest" description="Disordered" evidence="1">
    <location>
        <begin position="47"/>
        <end position="93"/>
    </location>
</feature>
<dbReference type="EMBL" id="QXFU01000248">
    <property type="protein sequence ID" value="KAE9038979.1"/>
    <property type="molecule type" value="Genomic_DNA"/>
</dbReference>
<protein>
    <submittedName>
        <fullName evidence="2">Uncharacterized protein</fullName>
    </submittedName>
</protein>
<comment type="caution">
    <text evidence="2">The sequence shown here is derived from an EMBL/GenBank/DDBJ whole genome shotgun (WGS) entry which is preliminary data.</text>
</comment>
<accession>A0A6A3K9C8</accession>
<dbReference type="OrthoDB" id="10443645at2759"/>
<organism evidence="2 4">
    <name type="scientific">Phytophthora rubi</name>
    <dbReference type="NCBI Taxonomy" id="129364"/>
    <lineage>
        <taxon>Eukaryota</taxon>
        <taxon>Sar</taxon>
        <taxon>Stramenopiles</taxon>
        <taxon>Oomycota</taxon>
        <taxon>Peronosporomycetes</taxon>
        <taxon>Peronosporales</taxon>
        <taxon>Peronosporaceae</taxon>
        <taxon>Phytophthora</taxon>
    </lineage>
</organism>
<evidence type="ECO:0000313" key="4">
    <source>
        <dbReference type="Proteomes" id="UP000429607"/>
    </source>
</evidence>
<evidence type="ECO:0000313" key="3">
    <source>
        <dbReference type="EMBL" id="KAE9038979.1"/>
    </source>
</evidence>